<evidence type="ECO:0000256" key="5">
    <source>
        <dbReference type="PROSITE-ProRule" id="PRU00042"/>
    </source>
</evidence>
<feature type="region of interest" description="Disordered" evidence="6">
    <location>
        <begin position="923"/>
        <end position="972"/>
    </location>
</feature>
<feature type="transmembrane region" description="Helical" evidence="7">
    <location>
        <begin position="545"/>
        <end position="564"/>
    </location>
</feature>
<keyword evidence="5" id="KW-0862">Zinc</keyword>
<dbReference type="Gene3D" id="1.20.1250.20">
    <property type="entry name" value="MFS general substrate transporter like domains"/>
    <property type="match status" value="1"/>
</dbReference>
<feature type="transmembrane region" description="Helical" evidence="7">
    <location>
        <begin position="409"/>
        <end position="433"/>
    </location>
</feature>
<feature type="transmembrane region" description="Helical" evidence="7">
    <location>
        <begin position="362"/>
        <end position="389"/>
    </location>
</feature>
<dbReference type="GO" id="GO:0005886">
    <property type="term" value="C:plasma membrane"/>
    <property type="evidence" value="ECO:0007669"/>
    <property type="project" value="TreeGrafter"/>
</dbReference>
<gene>
    <name evidence="10" type="ORF">UCRPC4_g04790</name>
</gene>
<feature type="transmembrane region" description="Helical" evidence="7">
    <location>
        <begin position="478"/>
        <end position="503"/>
    </location>
</feature>
<dbReference type="SMART" id="SM00355">
    <property type="entry name" value="ZnF_C2H2"/>
    <property type="match status" value="8"/>
</dbReference>
<dbReference type="AlphaFoldDB" id="A0A0G2GPR4"/>
<dbReference type="GO" id="GO:0022857">
    <property type="term" value="F:transmembrane transporter activity"/>
    <property type="evidence" value="ECO:0007669"/>
    <property type="project" value="InterPro"/>
</dbReference>
<evidence type="ECO:0000259" key="8">
    <source>
        <dbReference type="PROSITE" id="PS50157"/>
    </source>
</evidence>
<dbReference type="PANTHER" id="PTHR23502">
    <property type="entry name" value="MAJOR FACILITATOR SUPERFAMILY"/>
    <property type="match status" value="1"/>
</dbReference>
<feature type="transmembrane region" description="Helical" evidence="7">
    <location>
        <begin position="179"/>
        <end position="203"/>
    </location>
</feature>
<feature type="transmembrane region" description="Helical" evidence="7">
    <location>
        <begin position="209"/>
        <end position="229"/>
    </location>
</feature>
<protein>
    <submittedName>
        <fullName evidence="10">Putative c2h2 transcription factor</fullName>
    </submittedName>
</protein>
<dbReference type="InterPro" id="IPR020846">
    <property type="entry name" value="MFS_dom"/>
</dbReference>
<evidence type="ECO:0000256" key="7">
    <source>
        <dbReference type="SAM" id="Phobius"/>
    </source>
</evidence>
<name>A0A0G2GPR4_PHACM</name>
<proteinExistence type="predicted"/>
<feature type="domain" description="C2H2-type" evidence="8">
    <location>
        <begin position="849"/>
        <end position="879"/>
    </location>
</feature>
<dbReference type="PROSITE" id="PS50157">
    <property type="entry name" value="ZINC_FINGER_C2H2_2"/>
    <property type="match status" value="6"/>
</dbReference>
<dbReference type="Gene3D" id="3.30.160.60">
    <property type="entry name" value="Classic Zinc Finger"/>
    <property type="match status" value="5"/>
</dbReference>
<feature type="transmembrane region" description="Helical" evidence="7">
    <location>
        <begin position="515"/>
        <end position="533"/>
    </location>
</feature>
<dbReference type="OrthoDB" id="5215911at2759"/>
<dbReference type="Pfam" id="PF00096">
    <property type="entry name" value="zf-C2H2"/>
    <property type="match status" value="3"/>
</dbReference>
<comment type="caution">
    <text evidence="10">The sequence shown here is derived from an EMBL/GenBank/DDBJ whole genome shotgun (WGS) entry which is preliminary data.</text>
</comment>
<accession>A0A0G2GPR4</accession>
<evidence type="ECO:0000313" key="11">
    <source>
        <dbReference type="Proteomes" id="UP000053317"/>
    </source>
</evidence>
<feature type="domain" description="C2H2-type" evidence="8">
    <location>
        <begin position="606"/>
        <end position="635"/>
    </location>
</feature>
<evidence type="ECO:0000256" key="4">
    <source>
        <dbReference type="ARBA" id="ARBA00023136"/>
    </source>
</evidence>
<dbReference type="SUPFAM" id="SSF57667">
    <property type="entry name" value="beta-beta-alpha zinc fingers"/>
    <property type="match status" value="3"/>
</dbReference>
<feature type="transmembrane region" description="Helical" evidence="7">
    <location>
        <begin position="445"/>
        <end position="466"/>
    </location>
</feature>
<reference evidence="10 11" key="2">
    <citation type="submission" date="2015-05" db="EMBL/GenBank/DDBJ databases">
        <authorList>
            <person name="Morales-Cruz A."/>
            <person name="Amrine K.C."/>
            <person name="Cantu D."/>
        </authorList>
    </citation>
    <scope>NUCLEOTIDE SEQUENCE [LARGE SCALE GENOMIC DNA]</scope>
    <source>
        <strain evidence="10">UCRPC4</strain>
    </source>
</reference>
<feature type="domain" description="C2H2-type" evidence="8">
    <location>
        <begin position="697"/>
        <end position="728"/>
    </location>
</feature>
<evidence type="ECO:0000256" key="3">
    <source>
        <dbReference type="ARBA" id="ARBA00022989"/>
    </source>
</evidence>
<evidence type="ECO:0000256" key="6">
    <source>
        <dbReference type="SAM" id="MobiDB-lite"/>
    </source>
</evidence>
<dbReference type="InterPro" id="IPR036259">
    <property type="entry name" value="MFS_trans_sf"/>
</dbReference>
<evidence type="ECO:0000313" key="10">
    <source>
        <dbReference type="EMBL" id="KKY18810.1"/>
    </source>
</evidence>
<dbReference type="SUPFAM" id="SSF103473">
    <property type="entry name" value="MFS general substrate transporter"/>
    <property type="match status" value="1"/>
</dbReference>
<feature type="domain" description="C2H2-type" evidence="8">
    <location>
        <begin position="667"/>
        <end position="696"/>
    </location>
</feature>
<evidence type="ECO:0000256" key="2">
    <source>
        <dbReference type="ARBA" id="ARBA00022692"/>
    </source>
</evidence>
<keyword evidence="4 7" id="KW-0472">Membrane</keyword>
<keyword evidence="3 7" id="KW-1133">Transmembrane helix</keyword>
<dbReference type="PROSITE" id="PS50850">
    <property type="entry name" value="MFS"/>
    <property type="match status" value="1"/>
</dbReference>
<dbReference type="InterPro" id="IPR011701">
    <property type="entry name" value="MFS"/>
</dbReference>
<feature type="transmembrane region" description="Helical" evidence="7">
    <location>
        <begin position="45"/>
        <end position="74"/>
    </location>
</feature>
<sequence length="1064" mass="118263">MANQDGTAEPLGRVKLVSETGETILIPKPSNDPNDPLNWSKAFKYYVAVLTCFGMLMTTFLAAGPAVAIVQIAMDFGSGPSTNLAVAIPQVSFFFTSSALVQGVGNLLWMPLIQIYGARPIYIISFTAYLITAVWSGIATSFGSELVARLLLGFFSGAGECLGPRTISDIFFLHQRASVMALYNFAVATGIPIGIVVSGAITLKYSWRVIYLVGSVLLGALVILIIFTLPETSFNRKDVDDVQDVENDNPTKEDQLFGREDNPYRLSLSIVLNDQEKARVAEYYQETDMMQELGISNESQVIQRMEARIRRLEMTMWSQPRYDQLGPSFLRKKSYWSTLRLFSGEKYTKESFWTMFVRPFGLIFLPPVTWATFAMAVLIGLNVAISSVFANDFGSTYQFSTFESGLCFLGALVGGILAIPAGGPVSEAVANFFTRRNRGFREPEFRLPAMVIALLTAPAGLFLYGFGIQQKLHFMVPVLGLSLLSFATSQSINVSLVYTLDAYAPISGEVTITQLVFKSLIGFGISSGTNIWIQKAGHLVAFSEMAIMAFVVLALAAPLFFYGASLRSRSLNWKVVRFVKCDFGSTTPLTASQTPRTPRPSELKVHHCQYEGCTKSFNRLSRLAEHERSHTGERKFKCQEDGCDKDFLRESHLKHHVKSAHTNIRDYVCNWDGCDKKFATGTRLRRHLAAHEGREKYRCRGYEGCNETFRKHVTLTRHILSVHEGRKAFPCPENDTKTGENCQMAFDTAEKLRAHQRAQHDPTRFSCSLCIELIMEKNLQDGNKNFEDGMDQACHPTYALLQAHIAEFHPPTCPQCSKVCSTQRELRRHIEGVHGTLPNEEGSIMVGSHPCTYPGCAKSFSKRSNLNTHVNTVHKGRRAFICGETDLSASKNLPQELPGHILESCGRSFTSKSSLEEHVRTAHMGLQSRQVERKQRKRAAETASVASTDPSIDVKPKTKRRKPTKTPLSNLTGVRPDVISAMQTDTDPLNILHIDSDSFTAGSLPFSMCDLSQPYPGYIPYDSEDLTTPLPPTSTEDDSHDTFHDRKFSDLPSGPVIDPLLLLS</sequence>
<evidence type="ECO:0000259" key="9">
    <source>
        <dbReference type="PROSITE" id="PS50850"/>
    </source>
</evidence>
<dbReference type="PROSITE" id="PS00028">
    <property type="entry name" value="ZINC_FINGER_C2H2_1"/>
    <property type="match status" value="4"/>
</dbReference>
<keyword evidence="2 7" id="KW-0812">Transmembrane</keyword>
<feature type="region of interest" description="Disordered" evidence="6">
    <location>
        <begin position="1020"/>
        <end position="1050"/>
    </location>
</feature>
<dbReference type="InterPro" id="IPR013087">
    <property type="entry name" value="Znf_C2H2_type"/>
</dbReference>
<feature type="domain" description="C2H2-type" evidence="8">
    <location>
        <begin position="636"/>
        <end position="666"/>
    </location>
</feature>
<dbReference type="Proteomes" id="UP000053317">
    <property type="component" value="Unassembled WGS sequence"/>
</dbReference>
<keyword evidence="11" id="KW-1185">Reference proteome</keyword>
<evidence type="ECO:0000256" key="1">
    <source>
        <dbReference type="ARBA" id="ARBA00004141"/>
    </source>
</evidence>
<feature type="transmembrane region" description="Helical" evidence="7">
    <location>
        <begin position="86"/>
        <end position="109"/>
    </location>
</feature>
<dbReference type="EMBL" id="LCWF01000116">
    <property type="protein sequence ID" value="KKY18810.1"/>
    <property type="molecule type" value="Genomic_DNA"/>
</dbReference>
<organism evidence="10 11">
    <name type="scientific">Phaeomoniella chlamydospora</name>
    <name type="common">Phaeoacremonium chlamydosporum</name>
    <dbReference type="NCBI Taxonomy" id="158046"/>
    <lineage>
        <taxon>Eukaryota</taxon>
        <taxon>Fungi</taxon>
        <taxon>Dikarya</taxon>
        <taxon>Ascomycota</taxon>
        <taxon>Pezizomycotina</taxon>
        <taxon>Eurotiomycetes</taxon>
        <taxon>Chaetothyriomycetidae</taxon>
        <taxon>Phaeomoniellales</taxon>
        <taxon>Phaeomoniellaceae</taxon>
        <taxon>Phaeomoniella</taxon>
    </lineage>
</organism>
<feature type="domain" description="Major facilitator superfamily (MFS) profile" evidence="9">
    <location>
        <begin position="47"/>
        <end position="569"/>
    </location>
</feature>
<keyword evidence="5" id="KW-0479">Metal-binding</keyword>
<dbReference type="InterPro" id="IPR036236">
    <property type="entry name" value="Znf_C2H2_sf"/>
</dbReference>
<feature type="compositionally biased region" description="Basic and acidic residues" evidence="6">
    <location>
        <begin position="1040"/>
        <end position="1049"/>
    </location>
</feature>
<dbReference type="Pfam" id="PF07690">
    <property type="entry name" value="MFS_1"/>
    <property type="match status" value="1"/>
</dbReference>
<feature type="transmembrane region" description="Helical" evidence="7">
    <location>
        <begin position="121"/>
        <end position="140"/>
    </location>
</feature>
<dbReference type="PANTHER" id="PTHR23502:SF34">
    <property type="entry name" value="PROTEIN HOL1"/>
    <property type="match status" value="1"/>
</dbReference>
<comment type="subcellular location">
    <subcellularLocation>
        <location evidence="1">Membrane</location>
        <topology evidence="1">Multi-pass membrane protein</topology>
    </subcellularLocation>
</comment>
<keyword evidence="5" id="KW-0863">Zinc-finger</keyword>
<feature type="domain" description="C2H2-type" evidence="8">
    <location>
        <begin position="900"/>
        <end position="928"/>
    </location>
</feature>
<dbReference type="GO" id="GO:0008270">
    <property type="term" value="F:zinc ion binding"/>
    <property type="evidence" value="ECO:0007669"/>
    <property type="project" value="UniProtKB-KW"/>
</dbReference>
<reference evidence="10 11" key="1">
    <citation type="submission" date="2015-05" db="EMBL/GenBank/DDBJ databases">
        <title>Distinctive expansion of gene families associated with plant cell wall degradation and secondary metabolism in the genomes of grapevine trunk pathogens.</title>
        <authorList>
            <person name="Lawrence D.P."/>
            <person name="Travadon R."/>
            <person name="Rolshausen P.E."/>
            <person name="Baumgartner K."/>
        </authorList>
    </citation>
    <scope>NUCLEOTIDE SEQUENCE [LARGE SCALE GENOMIC DNA]</scope>
    <source>
        <strain evidence="10">UCRPC4</strain>
    </source>
</reference>